<comment type="caution">
    <text evidence="3">The sequence shown here is derived from an EMBL/GenBank/DDBJ whole genome shotgun (WGS) entry which is preliminary data.</text>
</comment>
<reference evidence="3" key="1">
    <citation type="submission" date="2021-02" db="EMBL/GenBank/DDBJ databases">
        <authorList>
            <person name="Nowell W R."/>
        </authorList>
    </citation>
    <scope>NUCLEOTIDE SEQUENCE</scope>
    <source>
        <strain evidence="3">Ploen Becks lab</strain>
    </source>
</reference>
<accession>A0A813LXC1</accession>
<keyword evidence="1" id="KW-0433">Leucine-rich repeat</keyword>
<dbReference type="SUPFAM" id="SSF52058">
    <property type="entry name" value="L domain-like"/>
    <property type="match status" value="1"/>
</dbReference>
<dbReference type="PANTHER" id="PTHR45712">
    <property type="entry name" value="AGAP008170-PA"/>
    <property type="match status" value="1"/>
</dbReference>
<dbReference type="AlphaFoldDB" id="A0A813LXC1"/>
<evidence type="ECO:0000256" key="1">
    <source>
        <dbReference type="ARBA" id="ARBA00022614"/>
    </source>
</evidence>
<dbReference type="InterPro" id="IPR032675">
    <property type="entry name" value="LRR_dom_sf"/>
</dbReference>
<protein>
    <submittedName>
        <fullName evidence="3">Uncharacterized protein</fullName>
    </submittedName>
</protein>
<dbReference type="PROSITE" id="PS51450">
    <property type="entry name" value="LRR"/>
    <property type="match status" value="1"/>
</dbReference>
<dbReference type="EMBL" id="CAJNOC010000037">
    <property type="protein sequence ID" value="CAF0708854.1"/>
    <property type="molecule type" value="Genomic_DNA"/>
</dbReference>
<gene>
    <name evidence="3" type="ORF">OXX778_LOCUS692</name>
</gene>
<keyword evidence="2" id="KW-0677">Repeat</keyword>
<evidence type="ECO:0000313" key="3">
    <source>
        <dbReference type="EMBL" id="CAF0708854.1"/>
    </source>
</evidence>
<dbReference type="InterPro" id="IPR001611">
    <property type="entry name" value="Leu-rich_rpt"/>
</dbReference>
<dbReference type="PANTHER" id="PTHR45712:SF22">
    <property type="entry name" value="INSULIN-LIKE GROWTH FACTOR-BINDING PROTEIN COMPLEX ACID LABILE SUBUNIT"/>
    <property type="match status" value="1"/>
</dbReference>
<keyword evidence="4" id="KW-1185">Reference proteome</keyword>
<evidence type="ECO:0000256" key="2">
    <source>
        <dbReference type="ARBA" id="ARBA00022737"/>
    </source>
</evidence>
<evidence type="ECO:0000313" key="4">
    <source>
        <dbReference type="Proteomes" id="UP000663879"/>
    </source>
</evidence>
<proteinExistence type="predicted"/>
<dbReference type="InterPro" id="IPR050333">
    <property type="entry name" value="SLRP"/>
</dbReference>
<name>A0A813LXC1_9BILA</name>
<dbReference type="Gene3D" id="3.80.10.10">
    <property type="entry name" value="Ribonuclease Inhibitor"/>
    <property type="match status" value="1"/>
</dbReference>
<dbReference type="Proteomes" id="UP000663879">
    <property type="component" value="Unassembled WGS sequence"/>
</dbReference>
<dbReference type="Pfam" id="PF13855">
    <property type="entry name" value="LRR_8"/>
    <property type="match status" value="1"/>
</dbReference>
<sequence length="525" mass="61517">MSKEDLKLFDYYRDVKNSIDLEFEKWLLILEKDDIKQKELNLLRLKLIDQVELILKHNLKQFESKKDLNKFCFFIPNETENDLPGNLIITNQYISHNIRHNLGIRLDNSFEDELEMSPKEALLTALILNLIVNNGLNESPIIDLSQKDKNNLIKFNFQCLSDGLESNYFDDMDPFVDTSKILECFFDFSNLESLPEKIFVPFNNLNKFGLDLNENGLLSPNCFNGLNKLESIYIDNCLNEYLSEELISGLNGIKNFRIISSKIKTINKNAFKNSKELEEISFSGCALEEINAENFQNLEYLKILDLNDNRIETISKDVFQSLKNLNYLSLRYSLQTSLRADSLNVLENLEFLSIANDSVKHKWLNLEDLNLLKLKLISFDSNVIPKFKNLKSLRFMHVEELKILDKNEVVQYDLRGLAIDGPYNLIESIHKNIDGLKNLSHASFVLSNSNHQQFENIRNNINAFSSKLCKKDRVYTRFKNEIGSERRFEVSNYETFQEFFQKELDFSESMKDILEKYNHEYLYFK</sequence>
<dbReference type="OrthoDB" id="694479at2759"/>
<organism evidence="3 4">
    <name type="scientific">Brachionus calyciflorus</name>
    <dbReference type="NCBI Taxonomy" id="104777"/>
    <lineage>
        <taxon>Eukaryota</taxon>
        <taxon>Metazoa</taxon>
        <taxon>Spiralia</taxon>
        <taxon>Gnathifera</taxon>
        <taxon>Rotifera</taxon>
        <taxon>Eurotatoria</taxon>
        <taxon>Monogononta</taxon>
        <taxon>Pseudotrocha</taxon>
        <taxon>Ploima</taxon>
        <taxon>Brachionidae</taxon>
        <taxon>Brachionus</taxon>
    </lineage>
</organism>